<keyword evidence="1" id="KW-0472">Membrane</keyword>
<reference evidence="2 3" key="1">
    <citation type="journal article" date="2019" name="Int. J. Syst. Evol. Microbiol.">
        <title>The Global Catalogue of Microorganisms (GCM) 10K type strain sequencing project: providing services to taxonomists for standard genome sequencing and annotation.</title>
        <authorList>
            <consortium name="The Broad Institute Genomics Platform"/>
            <consortium name="The Broad Institute Genome Sequencing Center for Infectious Disease"/>
            <person name="Wu L."/>
            <person name="Ma J."/>
        </authorList>
    </citation>
    <scope>NUCLEOTIDE SEQUENCE [LARGE SCALE GENOMIC DNA]</scope>
    <source>
        <strain evidence="2 3">JCM 14303</strain>
    </source>
</reference>
<gene>
    <name evidence="2" type="ORF">GCM10009741_00890</name>
</gene>
<keyword evidence="1" id="KW-1133">Transmembrane helix</keyword>
<protein>
    <submittedName>
        <fullName evidence="2">Uncharacterized protein</fullName>
    </submittedName>
</protein>
<evidence type="ECO:0000313" key="3">
    <source>
        <dbReference type="Proteomes" id="UP001500363"/>
    </source>
</evidence>
<dbReference type="EMBL" id="BAAANC010000001">
    <property type="protein sequence ID" value="GAA1508041.1"/>
    <property type="molecule type" value="Genomic_DNA"/>
</dbReference>
<comment type="caution">
    <text evidence="2">The sequence shown here is derived from an EMBL/GenBank/DDBJ whole genome shotgun (WGS) entry which is preliminary data.</text>
</comment>
<proteinExistence type="predicted"/>
<organism evidence="2 3">
    <name type="scientific">Kribbella lupini</name>
    <dbReference type="NCBI Taxonomy" id="291602"/>
    <lineage>
        <taxon>Bacteria</taxon>
        <taxon>Bacillati</taxon>
        <taxon>Actinomycetota</taxon>
        <taxon>Actinomycetes</taxon>
        <taxon>Propionibacteriales</taxon>
        <taxon>Kribbellaceae</taxon>
        <taxon>Kribbella</taxon>
    </lineage>
</organism>
<dbReference type="RefSeq" id="WP_344167496.1">
    <property type="nucleotide sequence ID" value="NZ_BAAANC010000001.1"/>
</dbReference>
<name>A0ABN1ZZT0_9ACTN</name>
<accession>A0ABN1ZZT0</accession>
<keyword evidence="3" id="KW-1185">Reference proteome</keyword>
<sequence>MNWPEGTKGRLLAGVYLIAFVAMATGVIWTLYNQATGGSGAQFTVGITLFVLAQLVITAMAFALRSAVRDKTDTYQRAWQRLSSGLEIPAAVRRLTA</sequence>
<feature type="transmembrane region" description="Helical" evidence="1">
    <location>
        <begin position="12"/>
        <end position="32"/>
    </location>
</feature>
<keyword evidence="1" id="KW-0812">Transmembrane</keyword>
<feature type="transmembrane region" description="Helical" evidence="1">
    <location>
        <begin position="44"/>
        <end position="64"/>
    </location>
</feature>
<dbReference type="Proteomes" id="UP001500363">
    <property type="component" value="Unassembled WGS sequence"/>
</dbReference>
<evidence type="ECO:0000313" key="2">
    <source>
        <dbReference type="EMBL" id="GAA1508041.1"/>
    </source>
</evidence>
<evidence type="ECO:0000256" key="1">
    <source>
        <dbReference type="SAM" id="Phobius"/>
    </source>
</evidence>